<keyword evidence="1" id="KW-0378">Hydrolase</keyword>
<protein>
    <recommendedName>
        <fullName evidence="3">AB hydrolase-1 domain-containing protein</fullName>
    </recommendedName>
</protein>
<dbReference type="Pfam" id="PF00561">
    <property type="entry name" value="Abhydrolase_1"/>
    <property type="match status" value="1"/>
</dbReference>
<dbReference type="AlphaFoldDB" id="A0A6C0F087"/>
<evidence type="ECO:0000313" key="4">
    <source>
        <dbReference type="EMBL" id="QHT34758.1"/>
    </source>
</evidence>
<evidence type="ECO:0000256" key="2">
    <source>
        <dbReference type="SAM" id="MobiDB-lite"/>
    </source>
</evidence>
<dbReference type="EMBL" id="MN739008">
    <property type="protein sequence ID" value="QHT34758.1"/>
    <property type="molecule type" value="Genomic_DNA"/>
</dbReference>
<dbReference type="GO" id="GO:0016787">
    <property type="term" value="F:hydrolase activity"/>
    <property type="evidence" value="ECO:0007669"/>
    <property type="project" value="UniProtKB-KW"/>
</dbReference>
<dbReference type="InterPro" id="IPR029058">
    <property type="entry name" value="AB_hydrolase_fold"/>
</dbReference>
<organism evidence="4">
    <name type="scientific">viral metagenome</name>
    <dbReference type="NCBI Taxonomy" id="1070528"/>
    <lineage>
        <taxon>unclassified sequences</taxon>
        <taxon>metagenomes</taxon>
        <taxon>organismal metagenomes</taxon>
    </lineage>
</organism>
<proteinExistence type="predicted"/>
<name>A0A6C0F087_9ZZZZ</name>
<dbReference type="Gene3D" id="3.40.50.1820">
    <property type="entry name" value="alpha/beta hydrolase"/>
    <property type="match status" value="1"/>
</dbReference>
<dbReference type="PANTHER" id="PTHR46118">
    <property type="entry name" value="PROTEIN ABHD11"/>
    <property type="match status" value="1"/>
</dbReference>
<feature type="compositionally biased region" description="Basic residues" evidence="2">
    <location>
        <begin position="300"/>
        <end position="321"/>
    </location>
</feature>
<reference evidence="4" key="1">
    <citation type="journal article" date="2020" name="Nature">
        <title>Giant virus diversity and host interactions through global metagenomics.</title>
        <authorList>
            <person name="Schulz F."/>
            <person name="Roux S."/>
            <person name="Paez-Espino D."/>
            <person name="Jungbluth S."/>
            <person name="Walsh D.A."/>
            <person name="Denef V.J."/>
            <person name="McMahon K.D."/>
            <person name="Konstantinidis K.T."/>
            <person name="Eloe-Fadrosh E.A."/>
            <person name="Kyrpides N.C."/>
            <person name="Woyke T."/>
        </authorList>
    </citation>
    <scope>NUCLEOTIDE SEQUENCE</scope>
    <source>
        <strain evidence="4">GVMAG-M-3300009163-63</strain>
    </source>
</reference>
<evidence type="ECO:0000256" key="1">
    <source>
        <dbReference type="ARBA" id="ARBA00022801"/>
    </source>
</evidence>
<sequence length="321" mass="37576">MISIPFTHYEMTKINTKNSELYYYEQLPTEKEKGIIIIIPAWSHTADLSSTVLLTNPLLKKNYRTFIVLNRGYNNKYFKNNNTMKQFSTDIYDFIKMKNLNNVTLLGHSIGCAYIWNMIALFGETRFKNYIIVDEPPILLKELSNDNLKKEFAVYDKASLSEAVALLNSDKKTAENYKTSFTKKLFTKSFNKNHPEIVKKVEMGTFVFNNKVLADILENSVNNMNMEKLFTTKKIMKPALLIGGKESIVLFKSIQYQTRFYEKSTVYIFTKGSSHSMFIENYKTFNKIINKFLKNDKNNKTQKRKTKRKIKSKNKTIKKNY</sequence>
<feature type="domain" description="AB hydrolase-1" evidence="3">
    <location>
        <begin position="35"/>
        <end position="206"/>
    </location>
</feature>
<feature type="region of interest" description="Disordered" evidence="2">
    <location>
        <begin position="297"/>
        <end position="321"/>
    </location>
</feature>
<dbReference type="SUPFAM" id="SSF53474">
    <property type="entry name" value="alpha/beta-Hydrolases"/>
    <property type="match status" value="1"/>
</dbReference>
<dbReference type="InterPro" id="IPR000073">
    <property type="entry name" value="AB_hydrolase_1"/>
</dbReference>
<accession>A0A6C0F087</accession>
<evidence type="ECO:0000259" key="3">
    <source>
        <dbReference type="Pfam" id="PF00561"/>
    </source>
</evidence>
<dbReference type="PANTHER" id="PTHR46118:SF4">
    <property type="entry name" value="PROTEIN ABHD11"/>
    <property type="match status" value="1"/>
</dbReference>